<dbReference type="InterPro" id="IPR055356">
    <property type="entry name" value="ZP-N"/>
</dbReference>
<dbReference type="Gene3D" id="2.60.120.290">
    <property type="entry name" value="Spermadhesin, CUB domain"/>
    <property type="match status" value="2"/>
</dbReference>
<feature type="non-terminal residue" evidence="9">
    <location>
        <position position="1"/>
    </location>
</feature>
<dbReference type="PANTHER" id="PTHR14002:SF27">
    <property type="entry name" value="CUB AND ZONA PELLUCIDA-LIKE DOMAIN-CONTAINING PROTEIN 1"/>
    <property type="match status" value="1"/>
</dbReference>
<dbReference type="CDD" id="cd00041">
    <property type="entry name" value="CUB"/>
    <property type="match status" value="2"/>
</dbReference>
<protein>
    <submittedName>
        <fullName evidence="9">CUZD1 protein</fullName>
    </submittedName>
</protein>
<dbReference type="Pfam" id="PF23344">
    <property type="entry name" value="ZP-N"/>
    <property type="match status" value="1"/>
</dbReference>
<dbReference type="Gene3D" id="2.60.40.3210">
    <property type="entry name" value="Zona pellucida, ZP-N domain"/>
    <property type="match status" value="1"/>
</dbReference>
<feature type="domain" description="CUB" evidence="7">
    <location>
        <begin position="123"/>
        <end position="234"/>
    </location>
</feature>
<dbReference type="Pfam" id="PF00100">
    <property type="entry name" value="Zona_pellucida"/>
    <property type="match status" value="1"/>
</dbReference>
<dbReference type="OrthoDB" id="10063988at2759"/>
<feature type="domain" description="CUB" evidence="7">
    <location>
        <begin position="6"/>
        <end position="114"/>
    </location>
</feature>
<dbReference type="SMART" id="SM00241">
    <property type="entry name" value="ZP"/>
    <property type="match status" value="1"/>
</dbReference>
<evidence type="ECO:0000313" key="9">
    <source>
        <dbReference type="EMBL" id="NXA50966.1"/>
    </source>
</evidence>
<dbReference type="InterPro" id="IPR042235">
    <property type="entry name" value="ZP-C_dom"/>
</dbReference>
<keyword evidence="6" id="KW-1133">Transmembrane helix</keyword>
<keyword evidence="6" id="KW-0812">Transmembrane</keyword>
<keyword evidence="2" id="KW-0677">Repeat</keyword>
<evidence type="ECO:0000256" key="3">
    <source>
        <dbReference type="ARBA" id="ARBA00023157"/>
    </source>
</evidence>
<reference evidence="9 10" key="1">
    <citation type="submission" date="2019-09" db="EMBL/GenBank/DDBJ databases">
        <title>Bird 10,000 Genomes (B10K) Project - Family phase.</title>
        <authorList>
            <person name="Zhang G."/>
        </authorList>
    </citation>
    <scope>NUCLEOTIDE SEQUENCE [LARGE SCALE GENOMIC DNA]</scope>
    <source>
        <strain evidence="9">B10K-MSB-01</strain>
    </source>
</reference>
<dbReference type="InterPro" id="IPR000859">
    <property type="entry name" value="CUB_dom"/>
</dbReference>
<sequence>TGLPRCGTSFGDLNKALSIELNSNANCVWQIHRTSNQTIRLIFSYFQFAAASSCETESIKVYDGPSTNSSFLGQVCNNTDSVPVFESSSDSLTFLITTNSENFTRSFFAFYYFSSLEPKTENCGGLLTGHNGSFISPNYPKPYPEFTYCVWHIQTARKSKINLEFDDFFLELDKNCRFDFVAIYDGLTTNSSLIGKVCGRSQPKFESSSNAMTIVLAADYANSYRGFSAQYTSIPPPGPAEPNTSLTCSSERMEIVLSKSYLDSLGYNSTHLQLNDASCSPISTDPVIFSFPLTSCGTVKTVEGQTITYTNTITASATGRIITRQKSIEITVKCKMENNSTLEIMYITENNIIQNETATGRYNVSMSFYSSDSFSNPVLQSPYFVDLNQTLFAQVSLHSTDPNLLVFIDTCVASPKPDFGSPTYDLIRSGCNKDDTVVTYPPLEHYGRFKFNAFRFLQNSASVYLRCDILICDSNDRNSRCAQGCISRQKRAASSYVWKTNAVVGPIRLKRGHRSTDHSESLTEVRAEETPSLQQYSFYTLSFVVLTANIIIVVAVILKYRIQHQYGYQKMQSP</sequence>
<feature type="non-terminal residue" evidence="9">
    <location>
        <position position="574"/>
    </location>
</feature>
<dbReference type="Proteomes" id="UP000531559">
    <property type="component" value="Unassembled WGS sequence"/>
</dbReference>
<comment type="caution">
    <text evidence="5">Lacks conserved residue(s) required for the propagation of feature annotation.</text>
</comment>
<feature type="transmembrane region" description="Helical" evidence="6">
    <location>
        <begin position="536"/>
        <end position="558"/>
    </location>
</feature>
<dbReference type="PRINTS" id="PR00023">
    <property type="entry name" value="ZPELLUCIDA"/>
</dbReference>
<evidence type="ECO:0000256" key="4">
    <source>
        <dbReference type="ARBA" id="ARBA00023180"/>
    </source>
</evidence>
<proteinExistence type="predicted"/>
<dbReference type="AlphaFoldDB" id="A0A7K7WDX6"/>
<dbReference type="InterPro" id="IPR035914">
    <property type="entry name" value="Sperma_CUB_dom_sf"/>
</dbReference>
<keyword evidence="4" id="KW-0325">Glycoprotein</keyword>
<name>A0A7K7WDX6_9AVES</name>
<dbReference type="InterPro" id="IPR048290">
    <property type="entry name" value="ZP_chr"/>
</dbReference>
<dbReference type="Pfam" id="PF00431">
    <property type="entry name" value="CUB"/>
    <property type="match status" value="2"/>
</dbReference>
<keyword evidence="3" id="KW-1015">Disulfide bond</keyword>
<keyword evidence="10" id="KW-1185">Reference proteome</keyword>
<evidence type="ECO:0000259" key="7">
    <source>
        <dbReference type="PROSITE" id="PS01180"/>
    </source>
</evidence>
<dbReference type="FunFam" id="2.60.120.290:FF:000004">
    <property type="entry name" value="Metalloendopeptidase"/>
    <property type="match status" value="1"/>
</dbReference>
<evidence type="ECO:0000313" key="10">
    <source>
        <dbReference type="Proteomes" id="UP000531559"/>
    </source>
</evidence>
<gene>
    <name evidence="9" type="primary">Cuzd1</name>
    <name evidence="9" type="ORF">NOTJUL_R09004</name>
</gene>
<keyword evidence="1" id="KW-0732">Signal</keyword>
<evidence type="ECO:0000259" key="8">
    <source>
        <dbReference type="PROSITE" id="PS51034"/>
    </source>
</evidence>
<dbReference type="EMBL" id="VZSV01000093">
    <property type="protein sequence ID" value="NXA50966.1"/>
    <property type="molecule type" value="Genomic_DNA"/>
</dbReference>
<dbReference type="SMART" id="SM00042">
    <property type="entry name" value="CUB"/>
    <property type="match status" value="2"/>
</dbReference>
<dbReference type="SUPFAM" id="SSF49854">
    <property type="entry name" value="Spermadhesin, CUB domain"/>
    <property type="match status" value="2"/>
</dbReference>
<feature type="domain" description="ZP" evidence="8">
    <location>
        <begin position="247"/>
        <end position="488"/>
    </location>
</feature>
<organism evidence="9 10">
    <name type="scientific">Nothocercus julius</name>
    <dbReference type="NCBI Taxonomy" id="2585813"/>
    <lineage>
        <taxon>Eukaryota</taxon>
        <taxon>Metazoa</taxon>
        <taxon>Chordata</taxon>
        <taxon>Craniata</taxon>
        <taxon>Vertebrata</taxon>
        <taxon>Euteleostomi</taxon>
        <taxon>Archelosauria</taxon>
        <taxon>Archosauria</taxon>
        <taxon>Dinosauria</taxon>
        <taxon>Saurischia</taxon>
        <taxon>Theropoda</taxon>
        <taxon>Coelurosauria</taxon>
        <taxon>Aves</taxon>
        <taxon>Palaeognathae</taxon>
        <taxon>Tinamiformes</taxon>
        <taxon>Tinamidae</taxon>
        <taxon>Nothocercus</taxon>
    </lineage>
</organism>
<dbReference type="InterPro" id="IPR001507">
    <property type="entry name" value="ZP_dom"/>
</dbReference>
<accession>A0A7K7WDX6</accession>
<dbReference type="Gene3D" id="2.60.40.4100">
    <property type="entry name" value="Zona pellucida, ZP-C domain"/>
    <property type="match status" value="1"/>
</dbReference>
<evidence type="ECO:0000256" key="1">
    <source>
        <dbReference type="ARBA" id="ARBA00022729"/>
    </source>
</evidence>
<keyword evidence="6" id="KW-0472">Membrane</keyword>
<dbReference type="PROSITE" id="PS51034">
    <property type="entry name" value="ZP_2"/>
    <property type="match status" value="1"/>
</dbReference>
<dbReference type="PANTHER" id="PTHR14002">
    <property type="entry name" value="ENDOGLIN/TGF-BETA RECEPTOR TYPE III"/>
    <property type="match status" value="1"/>
</dbReference>
<evidence type="ECO:0000256" key="6">
    <source>
        <dbReference type="SAM" id="Phobius"/>
    </source>
</evidence>
<dbReference type="InterPro" id="IPR055355">
    <property type="entry name" value="ZP-C"/>
</dbReference>
<comment type="caution">
    <text evidence="9">The sequence shown here is derived from an EMBL/GenBank/DDBJ whole genome shotgun (WGS) entry which is preliminary data.</text>
</comment>
<dbReference type="FunFam" id="2.60.40.4100:FF:000005">
    <property type="entry name" value="Deleted in malignant brain tumors 1"/>
    <property type="match status" value="1"/>
</dbReference>
<evidence type="ECO:0000256" key="2">
    <source>
        <dbReference type="ARBA" id="ARBA00022737"/>
    </source>
</evidence>
<evidence type="ECO:0000256" key="5">
    <source>
        <dbReference type="PROSITE-ProRule" id="PRU00059"/>
    </source>
</evidence>
<dbReference type="PROSITE" id="PS01180">
    <property type="entry name" value="CUB"/>
    <property type="match status" value="2"/>
</dbReference>